<evidence type="ECO:0000256" key="6">
    <source>
        <dbReference type="RuleBase" id="RU003983"/>
    </source>
</evidence>
<dbReference type="OrthoDB" id="7191465at2"/>
<evidence type="ECO:0000256" key="5">
    <source>
        <dbReference type="ARBA" id="ARBA00023049"/>
    </source>
</evidence>
<feature type="domain" description="Peptidase M48" evidence="7">
    <location>
        <begin position="17"/>
        <end position="107"/>
    </location>
</feature>
<gene>
    <name evidence="8" type="ORF">SAMN05444169_3464</name>
</gene>
<dbReference type="Proteomes" id="UP000190675">
    <property type="component" value="Chromosome I"/>
</dbReference>
<dbReference type="RefSeq" id="WP_079567008.1">
    <property type="nucleotide sequence ID" value="NZ_LT670818.1"/>
</dbReference>
<sequence>MSFLNWPAEEVLPSRRAQQQRRRVVLDLLKKFGIAFPEITYELFWESPTINAQAWRLGSDRYVRVYGGLVRYRAISKCGLALMLAHETGHHLGGLPRDPHMTWMTWQGQADYWAAQTAMPLVFGSRAKEITLRAARELFILQRDLSRMMGGDEPDLSAACRDRIFRAGVYNREMPCCAKQEFRKCFGCDFPTA</sequence>
<dbReference type="AlphaFoldDB" id="A0A1M5LH97"/>
<evidence type="ECO:0000256" key="1">
    <source>
        <dbReference type="ARBA" id="ARBA00022670"/>
    </source>
</evidence>
<keyword evidence="3 6" id="KW-0378">Hydrolase</keyword>
<keyword evidence="1 6" id="KW-0645">Protease</keyword>
<evidence type="ECO:0000256" key="3">
    <source>
        <dbReference type="ARBA" id="ARBA00022801"/>
    </source>
</evidence>
<name>A0A1M5LH97_9BRAD</name>
<dbReference type="GO" id="GO:0046872">
    <property type="term" value="F:metal ion binding"/>
    <property type="evidence" value="ECO:0007669"/>
    <property type="project" value="UniProtKB-KW"/>
</dbReference>
<evidence type="ECO:0000256" key="2">
    <source>
        <dbReference type="ARBA" id="ARBA00022723"/>
    </source>
</evidence>
<reference evidence="8 9" key="1">
    <citation type="submission" date="2016-11" db="EMBL/GenBank/DDBJ databases">
        <authorList>
            <person name="Jaros S."/>
            <person name="Januszkiewicz K."/>
            <person name="Wedrychowicz H."/>
        </authorList>
    </citation>
    <scope>NUCLEOTIDE SEQUENCE [LARGE SCALE GENOMIC DNA]</scope>
    <source>
        <strain evidence="8 9">GAS242</strain>
    </source>
</reference>
<dbReference type="GO" id="GO:0004222">
    <property type="term" value="F:metalloendopeptidase activity"/>
    <property type="evidence" value="ECO:0007669"/>
    <property type="project" value="InterPro"/>
</dbReference>
<keyword evidence="2" id="KW-0479">Metal-binding</keyword>
<dbReference type="InterPro" id="IPR001915">
    <property type="entry name" value="Peptidase_M48"/>
</dbReference>
<keyword evidence="4 6" id="KW-0862">Zinc</keyword>
<dbReference type="GO" id="GO:0006508">
    <property type="term" value="P:proteolysis"/>
    <property type="evidence" value="ECO:0007669"/>
    <property type="project" value="UniProtKB-KW"/>
</dbReference>
<evidence type="ECO:0000259" key="7">
    <source>
        <dbReference type="Pfam" id="PF01435"/>
    </source>
</evidence>
<keyword evidence="5 6" id="KW-0482">Metalloprotease</keyword>
<protein>
    <submittedName>
        <fullName evidence="8">Peptidase family M48</fullName>
    </submittedName>
</protein>
<comment type="cofactor">
    <cofactor evidence="6">
        <name>Zn(2+)</name>
        <dbReference type="ChEBI" id="CHEBI:29105"/>
    </cofactor>
    <text evidence="6">Binds 1 zinc ion per subunit.</text>
</comment>
<organism evidence="8 9">
    <name type="scientific">Bradyrhizobium erythrophlei</name>
    <dbReference type="NCBI Taxonomy" id="1437360"/>
    <lineage>
        <taxon>Bacteria</taxon>
        <taxon>Pseudomonadati</taxon>
        <taxon>Pseudomonadota</taxon>
        <taxon>Alphaproteobacteria</taxon>
        <taxon>Hyphomicrobiales</taxon>
        <taxon>Nitrobacteraceae</taxon>
        <taxon>Bradyrhizobium</taxon>
    </lineage>
</organism>
<evidence type="ECO:0000313" key="8">
    <source>
        <dbReference type="EMBL" id="SHG64355.1"/>
    </source>
</evidence>
<dbReference type="EMBL" id="LT670818">
    <property type="protein sequence ID" value="SHG64355.1"/>
    <property type="molecule type" value="Genomic_DNA"/>
</dbReference>
<evidence type="ECO:0000256" key="4">
    <source>
        <dbReference type="ARBA" id="ARBA00022833"/>
    </source>
</evidence>
<comment type="similarity">
    <text evidence="6">Belongs to the peptidase M48 family.</text>
</comment>
<dbReference type="Gene3D" id="3.30.2010.10">
    <property type="entry name" value="Metalloproteases ('zincins'), catalytic domain"/>
    <property type="match status" value="1"/>
</dbReference>
<dbReference type="Pfam" id="PF01435">
    <property type="entry name" value="Peptidase_M48"/>
    <property type="match status" value="1"/>
</dbReference>
<accession>A0A1M5LH97</accession>
<evidence type="ECO:0000313" key="9">
    <source>
        <dbReference type="Proteomes" id="UP000190675"/>
    </source>
</evidence>
<proteinExistence type="inferred from homology"/>